<organism evidence="2 3">
    <name type="scientific">Coniochaeta ligniaria NRRL 30616</name>
    <dbReference type="NCBI Taxonomy" id="1408157"/>
    <lineage>
        <taxon>Eukaryota</taxon>
        <taxon>Fungi</taxon>
        <taxon>Dikarya</taxon>
        <taxon>Ascomycota</taxon>
        <taxon>Pezizomycotina</taxon>
        <taxon>Sordariomycetes</taxon>
        <taxon>Sordariomycetidae</taxon>
        <taxon>Coniochaetales</taxon>
        <taxon>Coniochaetaceae</taxon>
        <taxon>Coniochaeta</taxon>
    </lineage>
</organism>
<dbReference type="EMBL" id="KV875203">
    <property type="protein sequence ID" value="OIW22084.1"/>
    <property type="molecule type" value="Genomic_DNA"/>
</dbReference>
<feature type="compositionally biased region" description="Basic residues" evidence="1">
    <location>
        <begin position="118"/>
        <end position="133"/>
    </location>
</feature>
<protein>
    <submittedName>
        <fullName evidence="2">Uncharacterized protein</fullName>
    </submittedName>
</protein>
<proteinExistence type="predicted"/>
<dbReference type="InParanoid" id="A0A1J7IYX5"/>
<feature type="compositionally biased region" description="Polar residues" evidence="1">
    <location>
        <begin position="85"/>
        <end position="101"/>
    </location>
</feature>
<feature type="region of interest" description="Disordered" evidence="1">
    <location>
        <begin position="1"/>
        <end position="73"/>
    </location>
</feature>
<feature type="compositionally biased region" description="Polar residues" evidence="1">
    <location>
        <begin position="63"/>
        <end position="73"/>
    </location>
</feature>
<reference evidence="2 3" key="1">
    <citation type="submission" date="2016-10" db="EMBL/GenBank/DDBJ databases">
        <title>Draft genome sequence of Coniochaeta ligniaria NRRL30616, a lignocellulolytic fungus for bioabatement of inhibitors in plant biomass hydrolysates.</title>
        <authorList>
            <consortium name="DOE Joint Genome Institute"/>
            <person name="Jimenez D.J."/>
            <person name="Hector R.E."/>
            <person name="Riley R."/>
            <person name="Sun H."/>
            <person name="Grigoriev I.V."/>
            <person name="Van Elsas J.D."/>
            <person name="Nichols N.N."/>
        </authorList>
    </citation>
    <scope>NUCLEOTIDE SEQUENCE [LARGE SCALE GENOMIC DNA]</scope>
    <source>
        <strain evidence="2 3">NRRL 30616</strain>
    </source>
</reference>
<evidence type="ECO:0000313" key="3">
    <source>
        <dbReference type="Proteomes" id="UP000182658"/>
    </source>
</evidence>
<evidence type="ECO:0000256" key="1">
    <source>
        <dbReference type="SAM" id="MobiDB-lite"/>
    </source>
</evidence>
<feature type="region of interest" description="Disordered" evidence="1">
    <location>
        <begin position="85"/>
        <end position="133"/>
    </location>
</feature>
<dbReference type="Proteomes" id="UP000182658">
    <property type="component" value="Unassembled WGS sequence"/>
</dbReference>
<name>A0A1J7IYX5_9PEZI</name>
<gene>
    <name evidence="2" type="ORF">CONLIGDRAFT_638603</name>
</gene>
<keyword evidence="3" id="KW-1185">Reference proteome</keyword>
<sequence length="133" mass="14461">MLILSHKVNNIPKTKPTKKTQSQRKAPLTPSFQTLSLTQSSTSPHPSQHHLHPFPSPPFSCLKTPSLTQQSTHPLTPLANILIPTKNTSGPLKYSGANTFAATKHSGKGEPGAMSPRTRSRRAGSRHGTRVER</sequence>
<dbReference type="AlphaFoldDB" id="A0A1J7IYX5"/>
<accession>A0A1J7IYX5</accession>
<evidence type="ECO:0000313" key="2">
    <source>
        <dbReference type="EMBL" id="OIW22084.1"/>
    </source>
</evidence>
<feature type="compositionally biased region" description="Low complexity" evidence="1">
    <location>
        <begin position="27"/>
        <end position="46"/>
    </location>
</feature>